<dbReference type="EMBL" id="MFKW01000034">
    <property type="protein sequence ID" value="OGG51243.1"/>
    <property type="molecule type" value="Genomic_DNA"/>
</dbReference>
<evidence type="ECO:0000256" key="6">
    <source>
        <dbReference type="SAM" id="Phobius"/>
    </source>
</evidence>
<keyword evidence="2" id="KW-1003">Cell membrane</keyword>
<feature type="transmembrane region" description="Helical" evidence="6">
    <location>
        <begin position="415"/>
        <end position="440"/>
    </location>
</feature>
<reference evidence="9 10" key="1">
    <citation type="journal article" date="2016" name="Nat. Commun.">
        <title>Thousands of microbial genomes shed light on interconnected biogeochemical processes in an aquifer system.</title>
        <authorList>
            <person name="Anantharaman K."/>
            <person name="Brown C.T."/>
            <person name="Hug L.A."/>
            <person name="Sharon I."/>
            <person name="Castelle C.J."/>
            <person name="Probst A.J."/>
            <person name="Thomas B.C."/>
            <person name="Singh A."/>
            <person name="Wilkins M.J."/>
            <person name="Karaoz U."/>
            <person name="Brodie E.L."/>
            <person name="Williams K.H."/>
            <person name="Hubbard S.S."/>
            <person name="Banfield J.F."/>
        </authorList>
    </citation>
    <scope>NUCLEOTIDE SEQUENCE [LARGE SCALE GENOMIC DNA]</scope>
</reference>
<name>A0A1F6CQ13_9BACT</name>
<comment type="subcellular location">
    <subcellularLocation>
        <location evidence="1">Cell membrane</location>
        <topology evidence="1">Multi-pass membrane protein</topology>
    </subcellularLocation>
</comment>
<evidence type="ECO:0000256" key="3">
    <source>
        <dbReference type="ARBA" id="ARBA00022692"/>
    </source>
</evidence>
<dbReference type="Proteomes" id="UP000176445">
    <property type="component" value="Unassembled WGS sequence"/>
</dbReference>
<feature type="domain" description="DUF4131" evidence="8">
    <location>
        <begin position="25"/>
        <end position="174"/>
    </location>
</feature>
<dbReference type="NCBIfam" id="TIGR00360">
    <property type="entry name" value="ComEC_N-term"/>
    <property type="match status" value="1"/>
</dbReference>
<feature type="transmembrane region" description="Helical" evidence="6">
    <location>
        <begin position="264"/>
        <end position="288"/>
    </location>
</feature>
<dbReference type="InterPro" id="IPR052159">
    <property type="entry name" value="Competence_DNA_uptake"/>
</dbReference>
<keyword evidence="5 6" id="KW-0472">Membrane</keyword>
<evidence type="ECO:0000256" key="2">
    <source>
        <dbReference type="ARBA" id="ARBA00022475"/>
    </source>
</evidence>
<feature type="transmembrane region" description="Helical" evidence="6">
    <location>
        <begin position="362"/>
        <end position="382"/>
    </location>
</feature>
<evidence type="ECO:0000259" key="7">
    <source>
        <dbReference type="Pfam" id="PF03772"/>
    </source>
</evidence>
<dbReference type="PANTHER" id="PTHR30619">
    <property type="entry name" value="DNA INTERNALIZATION/COMPETENCE PROTEIN COMEC/REC2"/>
    <property type="match status" value="1"/>
</dbReference>
<dbReference type="GO" id="GO:0005886">
    <property type="term" value="C:plasma membrane"/>
    <property type="evidence" value="ECO:0007669"/>
    <property type="project" value="UniProtKB-SubCell"/>
</dbReference>
<evidence type="ECO:0008006" key="11">
    <source>
        <dbReference type="Google" id="ProtNLM"/>
    </source>
</evidence>
<feature type="transmembrane region" description="Helical" evidence="6">
    <location>
        <begin position="388"/>
        <end position="408"/>
    </location>
</feature>
<feature type="transmembrane region" description="Helical" evidence="6">
    <location>
        <begin position="308"/>
        <end position="330"/>
    </location>
</feature>
<dbReference type="PANTHER" id="PTHR30619:SF1">
    <property type="entry name" value="RECOMBINATION PROTEIN 2"/>
    <property type="match status" value="1"/>
</dbReference>
<gene>
    <name evidence="9" type="ORF">A2704_02130</name>
</gene>
<dbReference type="Pfam" id="PF03772">
    <property type="entry name" value="Competence"/>
    <property type="match status" value="1"/>
</dbReference>
<evidence type="ECO:0000313" key="9">
    <source>
        <dbReference type="EMBL" id="OGG51243.1"/>
    </source>
</evidence>
<feature type="transmembrane region" description="Helical" evidence="6">
    <location>
        <begin position="51"/>
        <end position="69"/>
    </location>
</feature>
<accession>A0A1F6CQ13</accession>
<evidence type="ECO:0000256" key="1">
    <source>
        <dbReference type="ARBA" id="ARBA00004651"/>
    </source>
</evidence>
<feature type="transmembrane region" description="Helical" evidence="6">
    <location>
        <begin position="336"/>
        <end position="355"/>
    </location>
</feature>
<feature type="transmembrane region" description="Helical" evidence="6">
    <location>
        <begin position="230"/>
        <end position="258"/>
    </location>
</feature>
<keyword evidence="4 6" id="KW-1133">Transmembrane helix</keyword>
<feature type="transmembrane region" description="Helical" evidence="6">
    <location>
        <begin position="460"/>
        <end position="478"/>
    </location>
</feature>
<dbReference type="InterPro" id="IPR025405">
    <property type="entry name" value="DUF4131"/>
</dbReference>
<evidence type="ECO:0000259" key="8">
    <source>
        <dbReference type="Pfam" id="PF13567"/>
    </source>
</evidence>
<proteinExistence type="predicted"/>
<evidence type="ECO:0000256" key="5">
    <source>
        <dbReference type="ARBA" id="ARBA00023136"/>
    </source>
</evidence>
<organism evidence="9 10">
    <name type="scientific">Candidatus Kaiserbacteria bacterium RIFCSPHIGHO2_01_FULL_54_36b</name>
    <dbReference type="NCBI Taxonomy" id="1798483"/>
    <lineage>
        <taxon>Bacteria</taxon>
        <taxon>Candidatus Kaiseribacteriota</taxon>
    </lineage>
</organism>
<dbReference type="InterPro" id="IPR004477">
    <property type="entry name" value="ComEC_N"/>
</dbReference>
<sequence length="492" mass="52829">MASKILWAIIGGFLIGVFVRSIFLLSWPFAAFLLLLSPVAFSCTYLDTSKWQRLAVLSVALIACAAGIFRMEAAGLQGTPELTSHIGETVTIEGRIVDEPDVRDGNVRLHVDVGGIGVLVTAPPHTEVRYGDIIRAKGELGVPEKFDTTLGRQFDYPMYLAKEGIIYTLRFAVIERIGGGERNFLKSSAIWAKQKYLEGLHAVLPEPESGLAGGITVGDKRGVGKEYSDIFITVGLVHIVVLSGYNITLVMNGVGILLSRASRVVQLGISALIVVFIVLVAGAAPSAVRAGAMALLPLIARMTGRVYLALRALGVVALTMVLWNPLILAFDPGFQLSVLATLGLVSFSPIFSTWLGWIPERFALREIAASTLGTQAAVLPLLLYQNGLLSLVALPANLLALIAVPWAMGLSFFSALAGILFGSWATFIAFPAYLLLAYIIKVGELFAALPFAALSIPAFSAWWLLPIYAILFGAVVVLQRKLPIDTRPVQTN</sequence>
<feature type="transmembrane region" description="Helical" evidence="6">
    <location>
        <begin position="7"/>
        <end position="31"/>
    </location>
</feature>
<feature type="domain" description="ComEC/Rec2-related protein" evidence="7">
    <location>
        <begin position="216"/>
        <end position="480"/>
    </location>
</feature>
<evidence type="ECO:0000313" key="10">
    <source>
        <dbReference type="Proteomes" id="UP000176445"/>
    </source>
</evidence>
<keyword evidence="3 6" id="KW-0812">Transmembrane</keyword>
<dbReference type="Pfam" id="PF13567">
    <property type="entry name" value="DUF4131"/>
    <property type="match status" value="1"/>
</dbReference>
<evidence type="ECO:0000256" key="4">
    <source>
        <dbReference type="ARBA" id="ARBA00022989"/>
    </source>
</evidence>
<dbReference type="AlphaFoldDB" id="A0A1F6CQ13"/>
<protein>
    <recommendedName>
        <fullName evidence="11">ComEC/Rec2-related protein domain-containing protein</fullName>
    </recommendedName>
</protein>
<comment type="caution">
    <text evidence="9">The sequence shown here is derived from an EMBL/GenBank/DDBJ whole genome shotgun (WGS) entry which is preliminary data.</text>
</comment>